<dbReference type="PANTHER" id="PTHR13261">
    <property type="entry name" value="BRCA2 AND CDKN1A INTERACTING PROTEIN"/>
    <property type="match status" value="1"/>
</dbReference>
<dbReference type="GO" id="GO:0005634">
    <property type="term" value="C:nucleus"/>
    <property type="evidence" value="ECO:0007669"/>
    <property type="project" value="TreeGrafter"/>
</dbReference>
<evidence type="ECO:0000313" key="4">
    <source>
        <dbReference type="EMBL" id="CAG4645766.1"/>
    </source>
</evidence>
<reference evidence="4" key="1">
    <citation type="submission" date="2021-04" db="EMBL/GenBank/DDBJ databases">
        <authorList>
            <person name="Cornetti L."/>
        </authorList>
    </citation>
    <scope>NUCLEOTIDE SEQUENCE</scope>
</reference>
<sequence>MIRRPPRSTRSEFYSPTIFFFCATPLSHRTELIMSGPKKRRNVPPPKQVEDGSSSSEESMDDEEMSHDDDVSDEEMEEGQEIQVDFEGKTAEGGDFHGIKSLLNQLFLKAHINLSELADLLIEQSYVGSVLKQVIDEENEGSDDEGSENEVFGISSTINLTAKQDVECVKQLRAFIQEKSTNEKLKTVLSDPAEQVGFLLNERFINIPPQVSVPLLDNLKQEIQGAVADGKPFKFTKLVVIAKVHTPLAKGKNPSKTKQQNLINLLWVNAEEEFFTANATLCGEYSVQSESDTGLGGSWEEEDQEWEPKRRIYLMDFSGFDAAIEHVKNSL</sequence>
<evidence type="ECO:0000256" key="3">
    <source>
        <dbReference type="SAM" id="MobiDB-lite"/>
    </source>
</evidence>
<dbReference type="PIRSF" id="PIRSF028983">
    <property type="entry name" value="BCP1"/>
    <property type="match status" value="1"/>
</dbReference>
<dbReference type="AlphaFoldDB" id="A0A9N6WUC7"/>
<evidence type="ECO:0000256" key="1">
    <source>
        <dbReference type="ARBA" id="ARBA00006781"/>
    </source>
</evidence>
<dbReference type="InterPro" id="IPR025602">
    <property type="entry name" value="BCP1_family"/>
</dbReference>
<dbReference type="PANTHER" id="PTHR13261:SF0">
    <property type="entry name" value="BRCA2 AND CDKN1A-INTERACTING PROTEIN"/>
    <property type="match status" value="1"/>
</dbReference>
<proteinExistence type="inferred from homology"/>
<dbReference type="EMBL" id="OC989111">
    <property type="protein sequence ID" value="CAG4645766.1"/>
    <property type="molecule type" value="Genomic_DNA"/>
</dbReference>
<protein>
    <recommendedName>
        <fullName evidence="2">Protein BCCIP homolog</fullName>
    </recommendedName>
</protein>
<organism evidence="4">
    <name type="scientific">Lynceus sp. MCZ IZ 141354</name>
    <dbReference type="NCBI Taxonomy" id="1930659"/>
    <lineage>
        <taxon>Eukaryota</taxon>
        <taxon>Metazoa</taxon>
        <taxon>Ecdysozoa</taxon>
        <taxon>Arthropoda</taxon>
        <taxon>Crustacea</taxon>
        <taxon>Branchiopoda</taxon>
        <taxon>Diplostraca</taxon>
        <taxon>Laevicaudata</taxon>
        <taxon>Lynceidae</taxon>
        <taxon>Lynceus</taxon>
    </lineage>
</organism>
<gene>
    <name evidence="4" type="primary">EOG090X0C3Y</name>
</gene>
<dbReference type="Pfam" id="PF13862">
    <property type="entry name" value="BCCIP"/>
    <property type="match status" value="1"/>
</dbReference>
<accession>A0A9N6WUC7</accession>
<comment type="similarity">
    <text evidence="1 2">Belongs to the BCP1 family.</text>
</comment>
<evidence type="ECO:0000256" key="2">
    <source>
        <dbReference type="PIRNR" id="PIRNR028983"/>
    </source>
</evidence>
<feature type="region of interest" description="Disordered" evidence="3">
    <location>
        <begin position="35"/>
        <end position="81"/>
    </location>
</feature>
<name>A0A9N6WUC7_9CRUS</name>
<feature type="compositionally biased region" description="Acidic residues" evidence="3">
    <location>
        <begin position="58"/>
        <end position="80"/>
    </location>
</feature>